<sequence>MRNLYLLRRQTEAQSGARGVSLSEAGMEESKLFNIRRTEARLIYSQLLNALNLGIPDILLPRGLPTMTF</sequence>
<dbReference type="EMBL" id="RBUY01000171">
    <property type="protein sequence ID" value="RMV71082.1"/>
    <property type="molecule type" value="Genomic_DNA"/>
</dbReference>
<evidence type="ECO:0000313" key="2">
    <source>
        <dbReference type="Proteomes" id="UP000269872"/>
    </source>
</evidence>
<proteinExistence type="predicted"/>
<reference evidence="1 2" key="1">
    <citation type="submission" date="2018-08" db="EMBL/GenBank/DDBJ databases">
        <title>Recombination of ecologically and evolutionarily significant loci maintains genetic cohesion in the Pseudomonas syringae species complex.</title>
        <authorList>
            <person name="Dillon M."/>
            <person name="Thakur S."/>
            <person name="Almeida R.N.D."/>
            <person name="Weir B.S."/>
            <person name="Guttman D.S."/>
        </authorList>
    </citation>
    <scope>NUCLEOTIDE SEQUENCE [LARGE SCALE GENOMIC DNA]</scope>
    <source>
        <strain evidence="1 2">ICMP 7496</strain>
    </source>
</reference>
<comment type="caution">
    <text evidence="1">The sequence shown here is derived from an EMBL/GenBank/DDBJ whole genome shotgun (WGS) entry which is preliminary data.</text>
</comment>
<organism evidence="1 2">
    <name type="scientific">Pseudomonas caricapapayae</name>
    <dbReference type="NCBI Taxonomy" id="46678"/>
    <lineage>
        <taxon>Bacteria</taxon>
        <taxon>Pseudomonadati</taxon>
        <taxon>Pseudomonadota</taxon>
        <taxon>Gammaproteobacteria</taxon>
        <taxon>Pseudomonadales</taxon>
        <taxon>Pseudomonadaceae</taxon>
        <taxon>Pseudomonas</taxon>
    </lineage>
</organism>
<gene>
    <name evidence="1" type="ORF">ALP05_200204</name>
</gene>
<accession>A0A3M6ERW6</accession>
<dbReference type="AlphaFoldDB" id="A0A3M6ERW6"/>
<name>A0A3M6ERW6_9PSED</name>
<protein>
    <submittedName>
        <fullName evidence="1">Uncharacterized protein</fullName>
    </submittedName>
</protein>
<evidence type="ECO:0000313" key="1">
    <source>
        <dbReference type="EMBL" id="RMV71082.1"/>
    </source>
</evidence>
<dbReference type="Proteomes" id="UP000269872">
    <property type="component" value="Unassembled WGS sequence"/>
</dbReference>